<dbReference type="EMBL" id="FUEG01000016">
    <property type="protein sequence ID" value="SJL12029.1"/>
    <property type="molecule type" value="Genomic_DNA"/>
</dbReference>
<keyword evidence="2" id="KW-0479">Metal-binding</keyword>
<feature type="domain" description="Metallo-beta-lactamase" evidence="5">
    <location>
        <begin position="48"/>
        <end position="270"/>
    </location>
</feature>
<sequence>MSSLDLGIPSSESIVTVKALNVGPPSTRLPAAYFLEPVLPGYEAMAPPIYAFFIEHKTTGKRLMFDLGLRKDKENFPPVIQQLLMLWERHGFGMAAETDVFERLREGGIDPASVNTVIWSHSHLDHTGDMSKFPSTTELVVGPGMDLHTFPTTRESSLLETDFVGRKVTELALEDFALNIGEYEALDYFSDGSLYILNSPGHQAGHIAALARVTPTTFVLLGGDSCHHPGQFRPTANLHRHFPCPGRILESLGDASISSRTTPLLTVPSGKSAYADPEIASETIAKLGKLDASPDILVLIAHDPTAPAIIAEFPESVNDWKEKGWKEKLTWAFLEKDSPAFRFGKL</sequence>
<dbReference type="OrthoDB" id="10250730at2759"/>
<dbReference type="CDD" id="cd07730">
    <property type="entry name" value="metallo-hydrolase-like_MBL-fold"/>
    <property type="match status" value="1"/>
</dbReference>
<dbReference type="Pfam" id="PF00753">
    <property type="entry name" value="Lactamase_B"/>
    <property type="match status" value="1"/>
</dbReference>
<dbReference type="SMART" id="SM00849">
    <property type="entry name" value="Lactamase_B"/>
    <property type="match status" value="1"/>
</dbReference>
<keyword evidence="4" id="KW-0862">Zinc</keyword>
<organism evidence="6 7">
    <name type="scientific">Armillaria ostoyae</name>
    <name type="common">Armillaria root rot fungus</name>
    <dbReference type="NCBI Taxonomy" id="47428"/>
    <lineage>
        <taxon>Eukaryota</taxon>
        <taxon>Fungi</taxon>
        <taxon>Dikarya</taxon>
        <taxon>Basidiomycota</taxon>
        <taxon>Agaricomycotina</taxon>
        <taxon>Agaricomycetes</taxon>
        <taxon>Agaricomycetidae</taxon>
        <taxon>Agaricales</taxon>
        <taxon>Marasmiineae</taxon>
        <taxon>Physalacriaceae</taxon>
        <taxon>Armillaria</taxon>
    </lineage>
</organism>
<dbReference type="AlphaFoldDB" id="A0A284RTE5"/>
<evidence type="ECO:0000256" key="3">
    <source>
        <dbReference type="ARBA" id="ARBA00022801"/>
    </source>
</evidence>
<evidence type="ECO:0000256" key="1">
    <source>
        <dbReference type="ARBA" id="ARBA00007749"/>
    </source>
</evidence>
<dbReference type="GO" id="GO:0046872">
    <property type="term" value="F:metal ion binding"/>
    <property type="evidence" value="ECO:0007669"/>
    <property type="project" value="UniProtKB-KW"/>
</dbReference>
<accession>A0A284RTE5</accession>
<dbReference type="InterPro" id="IPR051013">
    <property type="entry name" value="MBL_superfamily_lactonases"/>
</dbReference>
<keyword evidence="3" id="KW-0378">Hydrolase</keyword>
<comment type="similarity">
    <text evidence="1">Belongs to the metallo-beta-lactamase superfamily.</text>
</comment>
<dbReference type="Proteomes" id="UP000219338">
    <property type="component" value="Unassembled WGS sequence"/>
</dbReference>
<evidence type="ECO:0000313" key="7">
    <source>
        <dbReference type="Proteomes" id="UP000219338"/>
    </source>
</evidence>
<proteinExistence type="inferred from homology"/>
<evidence type="ECO:0000313" key="6">
    <source>
        <dbReference type="EMBL" id="SJL12029.1"/>
    </source>
</evidence>
<evidence type="ECO:0000256" key="2">
    <source>
        <dbReference type="ARBA" id="ARBA00022723"/>
    </source>
</evidence>
<dbReference type="Gene3D" id="3.60.15.10">
    <property type="entry name" value="Ribonuclease Z/Hydroxyacylglutathione hydrolase-like"/>
    <property type="match status" value="1"/>
</dbReference>
<dbReference type="GO" id="GO:0016787">
    <property type="term" value="F:hydrolase activity"/>
    <property type="evidence" value="ECO:0007669"/>
    <property type="project" value="UniProtKB-KW"/>
</dbReference>
<name>A0A284RTE5_ARMOS</name>
<dbReference type="PANTHER" id="PTHR42978">
    <property type="entry name" value="QUORUM-QUENCHING LACTONASE YTNP-RELATED-RELATED"/>
    <property type="match status" value="1"/>
</dbReference>
<gene>
    <name evidence="6" type="ORF">ARMOST_15446</name>
</gene>
<dbReference type="SUPFAM" id="SSF56281">
    <property type="entry name" value="Metallo-hydrolase/oxidoreductase"/>
    <property type="match status" value="1"/>
</dbReference>
<evidence type="ECO:0000256" key="4">
    <source>
        <dbReference type="ARBA" id="ARBA00022833"/>
    </source>
</evidence>
<reference evidence="7" key="1">
    <citation type="journal article" date="2017" name="Nat. Ecol. Evol.">
        <title>Genome expansion and lineage-specific genetic innovations in the forest pathogenic fungi Armillaria.</title>
        <authorList>
            <person name="Sipos G."/>
            <person name="Prasanna A.N."/>
            <person name="Walter M.C."/>
            <person name="O'Connor E."/>
            <person name="Balint B."/>
            <person name="Krizsan K."/>
            <person name="Kiss B."/>
            <person name="Hess J."/>
            <person name="Varga T."/>
            <person name="Slot J."/>
            <person name="Riley R."/>
            <person name="Boka B."/>
            <person name="Rigling D."/>
            <person name="Barry K."/>
            <person name="Lee J."/>
            <person name="Mihaltcheva S."/>
            <person name="LaButti K."/>
            <person name="Lipzen A."/>
            <person name="Waldron R."/>
            <person name="Moloney N.M."/>
            <person name="Sperisen C."/>
            <person name="Kredics L."/>
            <person name="Vagvoelgyi C."/>
            <person name="Patrignani A."/>
            <person name="Fitzpatrick D."/>
            <person name="Nagy I."/>
            <person name="Doyle S."/>
            <person name="Anderson J.B."/>
            <person name="Grigoriev I.V."/>
            <person name="Gueldener U."/>
            <person name="Muensterkoetter M."/>
            <person name="Nagy L.G."/>
        </authorList>
    </citation>
    <scope>NUCLEOTIDE SEQUENCE [LARGE SCALE GENOMIC DNA]</scope>
    <source>
        <strain evidence="7">C18/9</strain>
    </source>
</reference>
<evidence type="ECO:0000259" key="5">
    <source>
        <dbReference type="SMART" id="SM00849"/>
    </source>
</evidence>
<dbReference type="PANTHER" id="PTHR42978:SF5">
    <property type="entry name" value="METALLO-BETA-LACTAMASE DOMAIN-CONTAINING PROTEIN"/>
    <property type="match status" value="1"/>
</dbReference>
<keyword evidence="7" id="KW-1185">Reference proteome</keyword>
<dbReference type="STRING" id="47428.A0A284RTE5"/>
<protein>
    <recommendedName>
        <fullName evidence="5">Metallo-beta-lactamase domain-containing protein</fullName>
    </recommendedName>
</protein>
<dbReference type="OMA" id="FYYVTES"/>
<dbReference type="InterPro" id="IPR036866">
    <property type="entry name" value="RibonucZ/Hydroxyglut_hydro"/>
</dbReference>
<dbReference type="InterPro" id="IPR001279">
    <property type="entry name" value="Metallo-B-lactamas"/>
</dbReference>